<dbReference type="OrthoDB" id="3544784at2759"/>
<evidence type="ECO:0000256" key="1">
    <source>
        <dbReference type="SAM" id="MobiDB-lite"/>
    </source>
</evidence>
<organism evidence="2 3">
    <name type="scientific">Hyaloscypha bicolor E</name>
    <dbReference type="NCBI Taxonomy" id="1095630"/>
    <lineage>
        <taxon>Eukaryota</taxon>
        <taxon>Fungi</taxon>
        <taxon>Dikarya</taxon>
        <taxon>Ascomycota</taxon>
        <taxon>Pezizomycotina</taxon>
        <taxon>Leotiomycetes</taxon>
        <taxon>Helotiales</taxon>
        <taxon>Hyaloscyphaceae</taxon>
        <taxon>Hyaloscypha</taxon>
        <taxon>Hyaloscypha bicolor</taxon>
    </lineage>
</organism>
<feature type="compositionally biased region" description="Polar residues" evidence="1">
    <location>
        <begin position="28"/>
        <end position="45"/>
    </location>
</feature>
<dbReference type="RefSeq" id="XP_024737515.1">
    <property type="nucleotide sequence ID" value="XM_024880116.1"/>
</dbReference>
<evidence type="ECO:0000313" key="2">
    <source>
        <dbReference type="EMBL" id="PMD60611.1"/>
    </source>
</evidence>
<evidence type="ECO:0000313" key="3">
    <source>
        <dbReference type="Proteomes" id="UP000235371"/>
    </source>
</evidence>
<protein>
    <recommendedName>
        <fullName evidence="4">F-box domain-containing protein</fullName>
    </recommendedName>
</protein>
<evidence type="ECO:0008006" key="4">
    <source>
        <dbReference type="Google" id="ProtNLM"/>
    </source>
</evidence>
<feature type="compositionally biased region" description="Polar residues" evidence="1">
    <location>
        <begin position="1"/>
        <end position="11"/>
    </location>
</feature>
<dbReference type="EMBL" id="KZ613788">
    <property type="protein sequence ID" value="PMD60611.1"/>
    <property type="molecule type" value="Genomic_DNA"/>
</dbReference>
<dbReference type="InParanoid" id="A0A2J6TC66"/>
<accession>A0A2J6TC66</accession>
<name>A0A2J6TC66_9HELO</name>
<proteinExistence type="predicted"/>
<keyword evidence="3" id="KW-1185">Reference proteome</keyword>
<sequence>MDSNNCTSQPNVPEKSGRSQIPKGQCPTARTKNPATQSDNKTPPTLETLPYDLHHTLLLYLDPASSASLAVACPVIYPLHWKRHGSVPLRMLADSNRVGALKGAKPFLHEMLRSWMGKDGVGLRYSGYNELFVTMERWLELEEARWSDGWESS</sequence>
<feature type="region of interest" description="Disordered" evidence="1">
    <location>
        <begin position="1"/>
        <end position="45"/>
    </location>
</feature>
<reference evidence="2 3" key="1">
    <citation type="submission" date="2016-04" db="EMBL/GenBank/DDBJ databases">
        <title>A degradative enzymes factory behind the ericoid mycorrhizal symbiosis.</title>
        <authorList>
            <consortium name="DOE Joint Genome Institute"/>
            <person name="Martino E."/>
            <person name="Morin E."/>
            <person name="Grelet G."/>
            <person name="Kuo A."/>
            <person name="Kohler A."/>
            <person name="Daghino S."/>
            <person name="Barry K."/>
            <person name="Choi C."/>
            <person name="Cichocki N."/>
            <person name="Clum A."/>
            <person name="Copeland A."/>
            <person name="Hainaut M."/>
            <person name="Haridas S."/>
            <person name="Labutti K."/>
            <person name="Lindquist E."/>
            <person name="Lipzen A."/>
            <person name="Khouja H.-R."/>
            <person name="Murat C."/>
            <person name="Ohm R."/>
            <person name="Olson A."/>
            <person name="Spatafora J."/>
            <person name="Veneault-Fourrey C."/>
            <person name="Henrissat B."/>
            <person name="Grigoriev I."/>
            <person name="Martin F."/>
            <person name="Perotto S."/>
        </authorList>
    </citation>
    <scope>NUCLEOTIDE SEQUENCE [LARGE SCALE GENOMIC DNA]</scope>
    <source>
        <strain evidence="2 3">E</strain>
    </source>
</reference>
<dbReference type="GeneID" id="36588193"/>
<gene>
    <name evidence="2" type="ORF">K444DRAFT_612359</name>
</gene>
<dbReference type="AlphaFoldDB" id="A0A2J6TC66"/>
<dbReference type="Proteomes" id="UP000235371">
    <property type="component" value="Unassembled WGS sequence"/>
</dbReference>